<evidence type="ECO:0000313" key="1">
    <source>
        <dbReference type="EMBL" id="KAJ7686666.1"/>
    </source>
</evidence>
<name>A0AAD7D9X5_MYCRO</name>
<dbReference type="Gene3D" id="1.25.40.10">
    <property type="entry name" value="Tetratricopeptide repeat domain"/>
    <property type="match status" value="1"/>
</dbReference>
<evidence type="ECO:0000313" key="2">
    <source>
        <dbReference type="Proteomes" id="UP001221757"/>
    </source>
</evidence>
<accession>A0AAD7D9X5</accession>
<dbReference type="Proteomes" id="UP001221757">
    <property type="component" value="Unassembled WGS sequence"/>
</dbReference>
<gene>
    <name evidence="1" type="ORF">B0H17DRAFT_1136758</name>
</gene>
<dbReference type="EMBL" id="JARKIE010000094">
    <property type="protein sequence ID" value="KAJ7686666.1"/>
    <property type="molecule type" value="Genomic_DNA"/>
</dbReference>
<sequence>MFTPSTDMSAGFRFPPFPLALVEVQEAEPKNSAEAEHETGTEIFESPSVEYSRVYERLPKPSADILTQVVRFLPEMLPELETDSASIFEDKSDIDYAASSFSPADPFTSAESLENMVAERHYEQAWRILHELLEFGTEIPFSAVYEEAALAALKVEARTKPEIDNQIQRFKQWFSLIPPADQSPPRKFGRLRARILLSPLISIQLLMEFGLIAAEKGFATNTYSHVIPVVAMYGDPDNTIQFVDEIRLRNRTFLERTCPADTIDRKDRTLHVDIIGVAVRQLARARRFDHAMQLIPDHSVETDFHLSSYTYNFLIHQMKMTQDSRYRPYIESVAEHKSEAQFRSLGSTNMGKDKLALAIRYLADEGELDLALGLLPNLKEAGAALVAPTLDVLHARLRGSGDDRYLPHIELVSQLRNAAPSCATETSESEGTQPTVDVEKDAVLGDVIEALTRAWCLDEAWALMPLYHRNNTQNIWRIYRIVRSRLKAASNPKYHARLDKVTRMMQEVRSAARRGTAPTLEGAFTAEDYCLASSYPSSDSAAPAATLGAALRALRRGFRSYSHSRRPNALIVVRFMELYLNSGRRRAIPMLRNFVLRTKKTKTGHGLYIFAEMLFHTRNRNPELVIHTFSPTSSSPVFRATTSSCDSAKWSTTQSGVSMGGEPSDEAVPVSAPYGIDLYAKLLKSLDMRSTLSSQLHPGLPFLDPPPLWKPDLLAFAFTPFMRRISLSFGAERGALILQDMLKLGITPQIYQLTELAMAYSRAGDVTKTFAVMNRVEAALDRRGAPEKWDVAAAESTSADEYAWLRAMRSARKDTIPEVDPVFYRAVIRGFLKKGQLPAARYVQRRMDKRFGYVPGEDPRTDELYEDLGIAEGGDEVPEREPFTSVAYTTGYQTHPEKVLPSPPHPFRALTTPPQAKLFHLPLEDFPHSQGPAGA</sequence>
<dbReference type="InterPro" id="IPR011990">
    <property type="entry name" value="TPR-like_helical_dom_sf"/>
</dbReference>
<keyword evidence="2" id="KW-1185">Reference proteome</keyword>
<organism evidence="1 2">
    <name type="scientific">Mycena rosella</name>
    <name type="common">Pink bonnet</name>
    <name type="synonym">Agaricus rosellus</name>
    <dbReference type="NCBI Taxonomy" id="1033263"/>
    <lineage>
        <taxon>Eukaryota</taxon>
        <taxon>Fungi</taxon>
        <taxon>Dikarya</taxon>
        <taxon>Basidiomycota</taxon>
        <taxon>Agaricomycotina</taxon>
        <taxon>Agaricomycetes</taxon>
        <taxon>Agaricomycetidae</taxon>
        <taxon>Agaricales</taxon>
        <taxon>Marasmiineae</taxon>
        <taxon>Mycenaceae</taxon>
        <taxon>Mycena</taxon>
    </lineage>
</organism>
<reference evidence="1" key="1">
    <citation type="submission" date="2023-03" db="EMBL/GenBank/DDBJ databases">
        <title>Massive genome expansion in bonnet fungi (Mycena s.s.) driven by repeated elements and novel gene families across ecological guilds.</title>
        <authorList>
            <consortium name="Lawrence Berkeley National Laboratory"/>
            <person name="Harder C.B."/>
            <person name="Miyauchi S."/>
            <person name="Viragh M."/>
            <person name="Kuo A."/>
            <person name="Thoen E."/>
            <person name="Andreopoulos B."/>
            <person name="Lu D."/>
            <person name="Skrede I."/>
            <person name="Drula E."/>
            <person name="Henrissat B."/>
            <person name="Morin E."/>
            <person name="Kohler A."/>
            <person name="Barry K."/>
            <person name="LaButti K."/>
            <person name="Morin E."/>
            <person name="Salamov A."/>
            <person name="Lipzen A."/>
            <person name="Mereny Z."/>
            <person name="Hegedus B."/>
            <person name="Baldrian P."/>
            <person name="Stursova M."/>
            <person name="Weitz H."/>
            <person name="Taylor A."/>
            <person name="Grigoriev I.V."/>
            <person name="Nagy L.G."/>
            <person name="Martin F."/>
            <person name="Kauserud H."/>
        </authorList>
    </citation>
    <scope>NUCLEOTIDE SEQUENCE</scope>
    <source>
        <strain evidence="1">CBHHK067</strain>
    </source>
</reference>
<comment type="caution">
    <text evidence="1">The sequence shown here is derived from an EMBL/GenBank/DDBJ whole genome shotgun (WGS) entry which is preliminary data.</text>
</comment>
<proteinExistence type="predicted"/>
<protein>
    <recommendedName>
        <fullName evidence="3">Pentatricopeptide repeat protein</fullName>
    </recommendedName>
</protein>
<dbReference type="AlphaFoldDB" id="A0AAD7D9X5"/>
<evidence type="ECO:0008006" key="3">
    <source>
        <dbReference type="Google" id="ProtNLM"/>
    </source>
</evidence>